<dbReference type="InterPro" id="IPR000626">
    <property type="entry name" value="Ubiquitin-like_dom"/>
</dbReference>
<evidence type="ECO:0000313" key="3">
    <source>
        <dbReference type="EMBL" id="CAJ1397870.1"/>
    </source>
</evidence>
<feature type="compositionally biased region" description="Low complexity" evidence="1">
    <location>
        <begin position="59"/>
        <end position="75"/>
    </location>
</feature>
<dbReference type="SUPFAM" id="SSF54236">
    <property type="entry name" value="Ubiquitin-like"/>
    <property type="match status" value="1"/>
</dbReference>
<feature type="compositionally biased region" description="Basic and acidic residues" evidence="1">
    <location>
        <begin position="15"/>
        <end position="34"/>
    </location>
</feature>
<proteinExistence type="predicted"/>
<evidence type="ECO:0000313" key="4">
    <source>
        <dbReference type="EMBL" id="CAJ1405007.1"/>
    </source>
</evidence>
<dbReference type="EMBL" id="CAUJNA010003565">
    <property type="protein sequence ID" value="CAJ1405007.1"/>
    <property type="molecule type" value="Genomic_DNA"/>
</dbReference>
<dbReference type="PROSITE" id="PS50053">
    <property type="entry name" value="UBIQUITIN_2"/>
    <property type="match status" value="1"/>
</dbReference>
<feature type="compositionally biased region" description="Low complexity" evidence="1">
    <location>
        <begin position="1"/>
        <end position="11"/>
    </location>
</feature>
<feature type="region of interest" description="Disordered" evidence="1">
    <location>
        <begin position="52"/>
        <end position="106"/>
    </location>
</feature>
<organism evidence="4 5">
    <name type="scientific">Effrenium voratum</name>
    <dbReference type="NCBI Taxonomy" id="2562239"/>
    <lineage>
        <taxon>Eukaryota</taxon>
        <taxon>Sar</taxon>
        <taxon>Alveolata</taxon>
        <taxon>Dinophyceae</taxon>
        <taxon>Suessiales</taxon>
        <taxon>Symbiodiniaceae</taxon>
        <taxon>Effrenium</taxon>
    </lineage>
</organism>
<evidence type="ECO:0000256" key="1">
    <source>
        <dbReference type="SAM" id="MobiDB-lite"/>
    </source>
</evidence>
<comment type="caution">
    <text evidence="4">The sequence shown here is derived from an EMBL/GenBank/DDBJ whole genome shotgun (WGS) entry which is preliminary data.</text>
</comment>
<reference evidence="4" key="1">
    <citation type="submission" date="2023-08" db="EMBL/GenBank/DDBJ databases">
        <authorList>
            <person name="Chen Y."/>
            <person name="Shah S."/>
            <person name="Dougan E. K."/>
            <person name="Thang M."/>
            <person name="Chan C."/>
        </authorList>
    </citation>
    <scope>NUCLEOTIDE SEQUENCE</scope>
</reference>
<dbReference type="EMBL" id="CAUJNA010003281">
    <property type="protein sequence ID" value="CAJ1397870.1"/>
    <property type="molecule type" value="Genomic_DNA"/>
</dbReference>
<protein>
    <recommendedName>
        <fullName evidence="2">Ubiquitin-like domain-containing protein</fullName>
    </recommendedName>
</protein>
<feature type="compositionally biased region" description="Acidic residues" evidence="1">
    <location>
        <begin position="95"/>
        <end position="106"/>
    </location>
</feature>
<evidence type="ECO:0000313" key="5">
    <source>
        <dbReference type="Proteomes" id="UP001178507"/>
    </source>
</evidence>
<feature type="region of interest" description="Disordered" evidence="1">
    <location>
        <begin position="1"/>
        <end position="35"/>
    </location>
</feature>
<feature type="domain" description="Ubiquitin-like" evidence="2">
    <location>
        <begin position="117"/>
        <end position="194"/>
    </location>
</feature>
<gene>
    <name evidence="3" type="ORF">EVOR1521_LOCUS21798</name>
    <name evidence="4" type="ORF">EVOR1521_LOCUS27337</name>
</gene>
<dbReference type="Proteomes" id="UP001178507">
    <property type="component" value="Unassembled WGS sequence"/>
</dbReference>
<sequence length="371" mass="41712">MLSKPSTTTSSVKKGNREHYATRYKREIEEEKNRNRLMVEFLQMKGMMTEFHQRTAVETSPFPSATTSSAGQQDEQQNDDNEQQGSDDNSNGEDGGNDDPDDSDSGDFFDTKEDFVIYLQLNAIGIHMTKPFHVNPSWQLKVLKCLLFNNFKVKPSWVRFTSFSGRDLHDHLTFTTNGVKDKDVLLLQVCGRGGGKRGQSGAVKRSKEAELKELKEKIASKLLRLSGTTCLSPSIANAKNEVVGIAKLLEEDPKRIVSLILDKMDATKMKRLSKEVLVCSTRATERTRKSSEIVFKECFDSLDELDHQRTTVIALLHEMMHYCFVVQFGDNASNISWSDFCECLTDFLTSEDADEDVGVASLGFGNLRMSS</sequence>
<evidence type="ECO:0000259" key="2">
    <source>
        <dbReference type="PROSITE" id="PS50053"/>
    </source>
</evidence>
<keyword evidence="5" id="KW-1185">Reference proteome</keyword>
<dbReference type="AlphaFoldDB" id="A0AA36NFD4"/>
<name>A0AA36NFD4_9DINO</name>
<accession>A0AA36NFD4</accession>
<dbReference type="InterPro" id="IPR029071">
    <property type="entry name" value="Ubiquitin-like_domsf"/>
</dbReference>